<dbReference type="RefSeq" id="WP_289216694.1">
    <property type="nucleotide sequence ID" value="NZ_JAPVRC010000007.1"/>
</dbReference>
<accession>A0ABW2K448</accession>
<protein>
    <submittedName>
        <fullName evidence="1">Uncharacterized protein</fullName>
    </submittedName>
</protein>
<sequence>MGRKSQYSSNSKKNAWILISKRSFFTYSFEAEAFESAIVSDDSITFTGKITCSLYYLNKSMEL</sequence>
<gene>
    <name evidence="1" type="ORF">ACFQMN_11380</name>
</gene>
<evidence type="ECO:0000313" key="2">
    <source>
        <dbReference type="Proteomes" id="UP001596494"/>
    </source>
</evidence>
<name>A0ABW2K448_9BACI</name>
<reference evidence="2" key="1">
    <citation type="journal article" date="2019" name="Int. J. Syst. Evol. Microbiol.">
        <title>The Global Catalogue of Microorganisms (GCM) 10K type strain sequencing project: providing services to taxonomists for standard genome sequencing and annotation.</title>
        <authorList>
            <consortium name="The Broad Institute Genomics Platform"/>
            <consortium name="The Broad Institute Genome Sequencing Center for Infectious Disease"/>
            <person name="Wu L."/>
            <person name="Ma J."/>
        </authorList>
    </citation>
    <scope>NUCLEOTIDE SEQUENCE [LARGE SCALE GENOMIC DNA]</scope>
    <source>
        <strain evidence="2">CCUG 73951</strain>
    </source>
</reference>
<dbReference type="Proteomes" id="UP001596494">
    <property type="component" value="Unassembled WGS sequence"/>
</dbReference>
<comment type="caution">
    <text evidence="1">The sequence shown here is derived from an EMBL/GenBank/DDBJ whole genome shotgun (WGS) entry which is preliminary data.</text>
</comment>
<keyword evidence="2" id="KW-1185">Reference proteome</keyword>
<organism evidence="1 2">
    <name type="scientific">Halobacillus campisalis</name>
    <dbReference type="NCBI Taxonomy" id="435909"/>
    <lineage>
        <taxon>Bacteria</taxon>
        <taxon>Bacillati</taxon>
        <taxon>Bacillota</taxon>
        <taxon>Bacilli</taxon>
        <taxon>Bacillales</taxon>
        <taxon>Bacillaceae</taxon>
        <taxon>Halobacillus</taxon>
    </lineage>
</organism>
<proteinExistence type="predicted"/>
<dbReference type="EMBL" id="JBHTBY010000009">
    <property type="protein sequence ID" value="MFC7321484.1"/>
    <property type="molecule type" value="Genomic_DNA"/>
</dbReference>
<evidence type="ECO:0000313" key="1">
    <source>
        <dbReference type="EMBL" id="MFC7321484.1"/>
    </source>
</evidence>